<name>A0AAZ3RUQ8_ONCTS</name>
<dbReference type="InterPro" id="IPR001478">
    <property type="entry name" value="PDZ"/>
</dbReference>
<dbReference type="Gene3D" id="3.40.50.11210">
    <property type="entry name" value="Rap/Ran-GAP"/>
    <property type="match status" value="1"/>
</dbReference>
<evidence type="ECO:0000256" key="1">
    <source>
        <dbReference type="ARBA" id="ARBA00022468"/>
    </source>
</evidence>
<dbReference type="Ensembl" id="ENSOTST00005167833.1">
    <property type="protein sequence ID" value="ENSOTSP00005145191.1"/>
    <property type="gene ID" value="ENSOTSG00005060842.1"/>
</dbReference>
<evidence type="ECO:0000313" key="9">
    <source>
        <dbReference type="Proteomes" id="UP000694402"/>
    </source>
</evidence>
<evidence type="ECO:0000256" key="3">
    <source>
        <dbReference type="ARBA" id="ARBA00023054"/>
    </source>
</evidence>
<evidence type="ECO:0000256" key="5">
    <source>
        <dbReference type="SAM" id="MobiDB-lite"/>
    </source>
</evidence>
<dbReference type="CDD" id="cd06745">
    <property type="entry name" value="PDZ_SIPA1-like"/>
    <property type="match status" value="1"/>
</dbReference>
<dbReference type="GO" id="GO:0051056">
    <property type="term" value="P:regulation of small GTPase mediated signal transduction"/>
    <property type="evidence" value="ECO:0007669"/>
    <property type="project" value="InterPro"/>
</dbReference>
<keyword evidence="1" id="KW-0343">GTPase activation</keyword>
<dbReference type="Gene3D" id="6.10.140.210">
    <property type="match status" value="1"/>
</dbReference>
<feature type="compositionally biased region" description="Polar residues" evidence="5">
    <location>
        <begin position="1082"/>
        <end position="1097"/>
    </location>
</feature>
<dbReference type="GO" id="GO:0005096">
    <property type="term" value="F:GTPase activator activity"/>
    <property type="evidence" value="ECO:0007669"/>
    <property type="project" value="UniProtKB-KW"/>
</dbReference>
<dbReference type="SUPFAM" id="SSF111347">
    <property type="entry name" value="Rap/Ran-GAP"/>
    <property type="match status" value="1"/>
</dbReference>
<dbReference type="Pfam" id="PF21022">
    <property type="entry name" value="Rap-GAP_dimer"/>
    <property type="match status" value="1"/>
</dbReference>
<evidence type="ECO:0000313" key="8">
    <source>
        <dbReference type="Ensembl" id="ENSOTSP00005145191.1"/>
    </source>
</evidence>
<organism evidence="8 9">
    <name type="scientific">Oncorhynchus tshawytscha</name>
    <name type="common">Chinook salmon</name>
    <name type="synonym">Salmo tshawytscha</name>
    <dbReference type="NCBI Taxonomy" id="74940"/>
    <lineage>
        <taxon>Eukaryota</taxon>
        <taxon>Metazoa</taxon>
        <taxon>Chordata</taxon>
        <taxon>Craniata</taxon>
        <taxon>Vertebrata</taxon>
        <taxon>Euteleostomi</taxon>
        <taxon>Actinopterygii</taxon>
        <taxon>Neopterygii</taxon>
        <taxon>Teleostei</taxon>
        <taxon>Protacanthopterygii</taxon>
        <taxon>Salmoniformes</taxon>
        <taxon>Salmonidae</taxon>
        <taxon>Salmoninae</taxon>
        <taxon>Oncorhynchus</taxon>
    </lineage>
</organism>
<dbReference type="InterPro" id="IPR050989">
    <property type="entry name" value="Rap1_Ran_GAP"/>
</dbReference>
<gene>
    <name evidence="8" type="primary">SIPA1L2</name>
</gene>
<feature type="compositionally biased region" description="Polar residues" evidence="5">
    <location>
        <begin position="1111"/>
        <end position="1124"/>
    </location>
</feature>
<feature type="compositionally biased region" description="Basic and acidic residues" evidence="5">
    <location>
        <begin position="392"/>
        <end position="411"/>
    </location>
</feature>
<dbReference type="Pfam" id="PF02145">
    <property type="entry name" value="Rap_GAP"/>
    <property type="match status" value="1"/>
</dbReference>
<dbReference type="SMART" id="SM00228">
    <property type="entry name" value="PDZ"/>
    <property type="match status" value="1"/>
</dbReference>
<sequence>MSSDHSATDDETCLQGGGGAGEEQKRAMQPQSEELLTRKLKALNGSMGPPTNGTGETGGTGTTPMPKVGIRAWATDWPPAPRRDICDGGCQNSPKYESIVTAFHNDQQPLEQSAAAIQSHDQPPIDSDYSETVESGEDPRYSLSDLLGRSPLKGAGLHPIRQRSNSDVTISDIDSEDIIMDGTAVNPNTGAALHREYGSTSSIDRQGLSGDGFHTLLRGYRIDTLDHTLHTLTHPHHSMPRPLLGLPELLQRYDTSLSPSLQTATQISRGEIVRMAGYDYVDPSIFYSREREKNFMGRLKSDSSETSMFRKLRTIKSEGDGFRLSLDQDDRRPLSFQKCFAHYDVQSVLFNISEAVASRATLSQRKNTTTGASAASQYQPGARGVSGSPLGSREDLNPKENLDQDEGDGKNNRLVLGCPHFRNEIGGEGERRISLSRATNTSYSGGGESCSFESSLSSHCTNAGVSVLEVPRENQPIHREKVKRYIIEHIDLGAFYYHKFFYGKEHQNYFGVDENLGPVAVSIRREKLDEGKEKEWMQYNYRVTFRTSQLTTLRGAILEDAVPSTARHGTARGLPLKEVLEYVMPELNIHCLRLALNSPKVPEQLLKLDEQGLSFQHKVGVLYCKAGQSTEEEMYNNQSAGPALDEFLDLLGQRVKLKGFTKYRAQLDNRTDSTGTYSLYTTYKDYELMFHVSTLLPYTPNNRQQLLRKRHIGNDIVTIVFQEPGTLPFTPKNIRSHFQHVFVIVKVHNPCTENVCYSVAVSRSKDVPLFGPPIPKAVTFPKSAVFRDFLLAKVINGENAAHKSEKFRAMATRTRQEYLRDLAENFVSTATMDSAVKFSFITLGAKKKEKAKPRKDAHLFSVGAITWSVTARDFGQSADVDCLLGVSNEFIILIEEQSKNVVFNCSCRDVIGWTSGIISIKIFYERGECVLLSAQDGCEEDIREMVQRLEIVTRGCETSEMTLRRNALCQLGFHVNFEGIVADVEAFGFAWKAGLRQGSRLVEICKVAVATLTHEQMIDLLRTSIAVKVVIIQPHDDGAPRRGCSELYRIPMVEYKLDSEGTPCEYKTPFRRNTTWHRVPTSAGQPSNPNTRCSPTQRHPDRAGRDRMGQQVLQQGQTAIPRSTSFDRKLPDGSSSPSNQSSSSDPGPCGSGTWSQPPGYDGHSSCNTLSSNASSNNSDDKHFGSGDLMDPEILGLTYIKGASTDSGIDTNPCMGPGGRLLMQGGCGGEGGNTKDGCEGEDHGKLYLPQGYASAIMSGHVTEGSIGDLSEISSHSHSSHSSGSPLARGARYCVSADSSRVYTFPQTSSGAGPGQGAGLEASGQTRPLPGSKRLMKTEDSPTNEEPKLLDLSPRRSLYRTLSDESVCSSNRKGSSYASSHSSMLDQALPNDILFSTTPPYHATLPPRMPGQGVSNLRNEFWFSDGSLADRSKFNDPGLMPLPDSASGLDWSHLVDAARTFEGKKLGSVCVCALVSRVASFCTMTDMQRAEALQISQELTRRVAAAEGAALEAGNNSPSTLTGKVNQLEVILRQLQYDLRKEKEDKVLLQVEVQHLRQDNMRLQEESQTSAAQLRKFTEWFFHTIDKKP</sequence>
<dbReference type="FunFam" id="3.40.50.11210:FF:000002">
    <property type="entry name" value="Signal-induced proliferation-associated 1-like protein 1"/>
    <property type="match status" value="1"/>
</dbReference>
<dbReference type="GeneTree" id="ENSGT00940000157388"/>
<feature type="compositionally biased region" description="Low complexity" evidence="5">
    <location>
        <begin position="1132"/>
        <end position="1152"/>
    </location>
</feature>
<feature type="compositionally biased region" description="Low complexity" evidence="5">
    <location>
        <begin position="1164"/>
        <end position="1177"/>
    </location>
</feature>
<dbReference type="PANTHER" id="PTHR15711:SF7">
    <property type="entry name" value="SIGNAL-INDUCED PROLIFERATION-ASSOCIATED 1-LIKE PROTEIN 2"/>
    <property type="match status" value="1"/>
</dbReference>
<feature type="coiled-coil region" evidence="4">
    <location>
        <begin position="1523"/>
        <end position="1564"/>
    </location>
</feature>
<proteinExistence type="predicted"/>
<feature type="compositionally biased region" description="Basic and acidic residues" evidence="5">
    <location>
        <begin position="1098"/>
        <end position="1108"/>
    </location>
</feature>
<keyword evidence="2" id="KW-0597">Phosphoprotein</keyword>
<dbReference type="PANTHER" id="PTHR15711">
    <property type="entry name" value="RAP GTPASE-ACTIVATING PROTEIN"/>
    <property type="match status" value="1"/>
</dbReference>
<feature type="region of interest" description="Disordered" evidence="5">
    <location>
        <begin position="361"/>
        <end position="415"/>
    </location>
</feature>
<feature type="region of interest" description="Disordered" evidence="5">
    <location>
        <begin position="113"/>
        <end position="138"/>
    </location>
</feature>
<reference evidence="8" key="2">
    <citation type="submission" date="2025-08" db="UniProtKB">
        <authorList>
            <consortium name="Ensembl"/>
        </authorList>
    </citation>
    <scope>IDENTIFICATION</scope>
</reference>
<evidence type="ECO:0000256" key="2">
    <source>
        <dbReference type="ARBA" id="ARBA00022553"/>
    </source>
</evidence>
<protein>
    <submittedName>
        <fullName evidence="8">Signal induced proliferation associated 1 like 2</fullName>
    </submittedName>
</protein>
<dbReference type="PROSITE" id="PS50106">
    <property type="entry name" value="PDZ"/>
    <property type="match status" value="1"/>
</dbReference>
<feature type="compositionally biased region" description="Polar residues" evidence="5">
    <location>
        <begin position="361"/>
        <end position="379"/>
    </location>
</feature>
<dbReference type="Gene3D" id="2.30.42.10">
    <property type="match status" value="1"/>
</dbReference>
<feature type="region of interest" description="Disordered" evidence="5">
    <location>
        <begin position="1"/>
        <end position="66"/>
    </location>
</feature>
<dbReference type="InterPro" id="IPR035974">
    <property type="entry name" value="Rap/Ran-GAP_sf"/>
</dbReference>
<keyword evidence="9" id="KW-1185">Reference proteome</keyword>
<evidence type="ECO:0000256" key="4">
    <source>
        <dbReference type="SAM" id="Coils"/>
    </source>
</evidence>
<dbReference type="InterPro" id="IPR036034">
    <property type="entry name" value="PDZ_sf"/>
</dbReference>
<dbReference type="InterPro" id="IPR000331">
    <property type="entry name" value="Rap/Ran_GAP_dom"/>
</dbReference>
<reference evidence="9" key="1">
    <citation type="journal article" date="2018" name="PLoS ONE">
        <title>Chinook salmon (Oncorhynchus tshawytscha) genome and transcriptome.</title>
        <authorList>
            <person name="Christensen K.A."/>
            <person name="Leong J.S."/>
            <person name="Sakhrani D."/>
            <person name="Biagi C.A."/>
            <person name="Minkley D.R."/>
            <person name="Withler R.E."/>
            <person name="Rondeau E.B."/>
            <person name="Koop B.F."/>
            <person name="Devlin R.H."/>
        </authorList>
    </citation>
    <scope>NUCLEOTIDE SEQUENCE [LARGE SCALE GENOMIC DNA]</scope>
</reference>
<feature type="region of interest" description="Disordered" evidence="5">
    <location>
        <begin position="1075"/>
        <end position="1186"/>
    </location>
</feature>
<feature type="domain" description="Rap-GAP" evidence="6">
    <location>
        <begin position="605"/>
        <end position="822"/>
    </location>
</feature>
<accession>A0AAZ3RUQ8</accession>
<dbReference type="InterPro" id="IPR021818">
    <property type="entry name" value="SIPA1L_C"/>
</dbReference>
<dbReference type="Pfam" id="PF11881">
    <property type="entry name" value="SPAR_C"/>
    <property type="match status" value="1"/>
</dbReference>
<feature type="domain" description="PDZ" evidence="7">
    <location>
        <begin position="960"/>
        <end position="1036"/>
    </location>
</feature>
<evidence type="ECO:0000259" key="6">
    <source>
        <dbReference type="PROSITE" id="PS50085"/>
    </source>
</evidence>
<dbReference type="SUPFAM" id="SSF50156">
    <property type="entry name" value="PDZ domain-like"/>
    <property type="match status" value="1"/>
</dbReference>
<keyword evidence="3 4" id="KW-0175">Coiled coil</keyword>
<feature type="region of interest" description="Disordered" evidence="5">
    <location>
        <begin position="1303"/>
        <end position="1347"/>
    </location>
</feature>
<dbReference type="GO" id="GO:0005737">
    <property type="term" value="C:cytoplasm"/>
    <property type="evidence" value="ECO:0007669"/>
    <property type="project" value="TreeGrafter"/>
</dbReference>
<evidence type="ECO:0000259" key="7">
    <source>
        <dbReference type="PROSITE" id="PS50106"/>
    </source>
</evidence>
<dbReference type="Proteomes" id="UP000694402">
    <property type="component" value="Unassembled WGS sequence"/>
</dbReference>
<reference evidence="8" key="3">
    <citation type="submission" date="2025-09" db="UniProtKB">
        <authorList>
            <consortium name="Ensembl"/>
        </authorList>
    </citation>
    <scope>IDENTIFICATION</scope>
</reference>
<feature type="compositionally biased region" description="Basic and acidic residues" evidence="5">
    <location>
        <begin position="1334"/>
        <end position="1347"/>
    </location>
</feature>
<dbReference type="PROSITE" id="PS50085">
    <property type="entry name" value="RAPGAP"/>
    <property type="match status" value="1"/>
</dbReference>